<dbReference type="AlphaFoldDB" id="A0A0F4L7N4"/>
<protein>
    <submittedName>
        <fullName evidence="2">ABC transporter</fullName>
    </submittedName>
</protein>
<dbReference type="HOGENOM" id="CLU_2693602_0_0_9"/>
<evidence type="ECO:0000313" key="3">
    <source>
        <dbReference type="Proteomes" id="UP000033531"/>
    </source>
</evidence>
<feature type="transmembrane region" description="Helical" evidence="1">
    <location>
        <begin position="44"/>
        <end position="68"/>
    </location>
</feature>
<feature type="non-terminal residue" evidence="2">
    <location>
        <position position="74"/>
    </location>
</feature>
<keyword evidence="1" id="KW-1133">Transmembrane helix</keyword>
<dbReference type="Proteomes" id="UP000033531">
    <property type="component" value="Plasmid pHma8p2"/>
</dbReference>
<keyword evidence="1" id="KW-0812">Transmembrane</keyword>
<name>A0A0F4L7N4_9LACO</name>
<organism evidence="2 3">
    <name type="scientific">Lactobacillus melliventris</name>
    <dbReference type="NCBI Taxonomy" id="1218507"/>
    <lineage>
        <taxon>Bacteria</taxon>
        <taxon>Bacillati</taxon>
        <taxon>Bacillota</taxon>
        <taxon>Bacilli</taxon>
        <taxon>Lactobacillales</taxon>
        <taxon>Lactobacillaceae</taxon>
        <taxon>Lactobacillus</taxon>
    </lineage>
</organism>
<geneLocation type="plasmid" evidence="2 3">
    <name>pHma8p2</name>
</geneLocation>
<sequence length="74" mass="8373">MVYKYYSHFKFFCLNIFGLISSMQNIVTAYIVGSLINLATAKNFAAIPVFFGKNILLLILILVATLIFDYLKAD</sequence>
<keyword evidence="2" id="KW-0614">Plasmid</keyword>
<evidence type="ECO:0000313" key="2">
    <source>
        <dbReference type="EMBL" id="KJY54640.1"/>
    </source>
</evidence>
<dbReference type="PATRIC" id="fig|1218507.3.peg.136"/>
<proteinExistence type="predicted"/>
<comment type="caution">
    <text evidence="2">The sequence shown here is derived from an EMBL/GenBank/DDBJ whole genome shotgun (WGS) entry which is preliminary data.</text>
</comment>
<reference evidence="2" key="1">
    <citation type="submission" date="2015-01" db="EMBL/GenBank/DDBJ databases">
        <title>Comparative genomics of the lactic acid bacteria isolated from the honey bee gut.</title>
        <authorList>
            <person name="Ellegaard K.M."/>
            <person name="Tamarit D."/>
            <person name="Javelind E."/>
            <person name="Olofsson T."/>
            <person name="Andersson S.G."/>
            <person name="Vasquez A."/>
        </authorList>
    </citation>
    <scope>NUCLEOTIDE SEQUENCE [LARGE SCALE GENOMIC DNA]</scope>
    <source>
        <strain evidence="2">Hma8</strain>
        <plasmid evidence="2">pHma8p2</plasmid>
    </source>
</reference>
<keyword evidence="1" id="KW-0472">Membrane</keyword>
<accession>A0A0F4L7N4</accession>
<dbReference type="EMBL" id="JXLI01000020">
    <property type="protein sequence ID" value="KJY54640.1"/>
    <property type="molecule type" value="Genomic_DNA"/>
</dbReference>
<feature type="transmembrane region" description="Helical" evidence="1">
    <location>
        <begin position="12"/>
        <end position="32"/>
    </location>
</feature>
<evidence type="ECO:0000256" key="1">
    <source>
        <dbReference type="SAM" id="Phobius"/>
    </source>
</evidence>
<gene>
    <name evidence="2" type="ORF">JF74_19860A</name>
</gene>